<dbReference type="OrthoDB" id="5290748at2"/>
<evidence type="ECO:0000313" key="2">
    <source>
        <dbReference type="EMBL" id="RRA89882.1"/>
    </source>
</evidence>
<dbReference type="InterPro" id="IPR025404">
    <property type="entry name" value="DUF4130"/>
</dbReference>
<feature type="domain" description="DUF4130" evidence="1">
    <location>
        <begin position="84"/>
        <end position="251"/>
    </location>
</feature>
<reference evidence="2 3" key="1">
    <citation type="submission" date="2018-11" db="EMBL/GenBank/DDBJ databases">
        <title>Flavobacterium sp. nov., YIM 102796 draft genome.</title>
        <authorList>
            <person name="Li G."/>
            <person name="Jiang Y."/>
        </authorList>
    </citation>
    <scope>NUCLEOTIDE SEQUENCE [LARGE SCALE GENOMIC DNA]</scope>
    <source>
        <strain evidence="2 3">YIM 102796</strain>
    </source>
</reference>
<dbReference type="RefSeq" id="WP_124900463.1">
    <property type="nucleotide sequence ID" value="NZ_RQTJ01000047.1"/>
</dbReference>
<proteinExistence type="predicted"/>
<sequence length="254" mass="30549">MNYVFDGSYYGFLCCVFECFEMKEWQAVPVDENRFQPDIFQPHRTIFTDVDKAQRIQKGLKSKFGKSLTDDMYRAFLSEDLLAWQAAYHVMVQLFKGQTNVLENFGDSQVLYFHQTLKKVSRERHRMKAFIRFSKSNDGLFYALIEPDFNVLPLILSFFKNRYADQPWIIYDAKRKYGFYYDTITISEIEIDTTEQKNLQSTGLTIALDERDELFKRLWKQYFKSTNIEARENMKLHLQHVPKRYWKYLIEKQK</sequence>
<evidence type="ECO:0000313" key="3">
    <source>
        <dbReference type="Proteomes" id="UP000268372"/>
    </source>
</evidence>
<dbReference type="InterPro" id="IPR023875">
    <property type="entry name" value="DNA_repair_put"/>
</dbReference>
<protein>
    <submittedName>
        <fullName evidence="2">DNA metabolism protein</fullName>
    </submittedName>
</protein>
<dbReference type="Pfam" id="PF13566">
    <property type="entry name" value="DUF4130"/>
    <property type="match status" value="1"/>
</dbReference>
<dbReference type="AlphaFoldDB" id="A0A3P1APN5"/>
<dbReference type="NCBIfam" id="TIGR03915">
    <property type="entry name" value="SAM_7_link_chp"/>
    <property type="match status" value="1"/>
</dbReference>
<gene>
    <name evidence="2" type="ORF">EG242_13890</name>
</gene>
<accession>A0A3P1APN5</accession>
<evidence type="ECO:0000259" key="1">
    <source>
        <dbReference type="Pfam" id="PF13566"/>
    </source>
</evidence>
<organism evidence="2 3">
    <name type="scientific">Paenimyroides viscosum</name>
    <dbReference type="NCBI Taxonomy" id="2488729"/>
    <lineage>
        <taxon>Bacteria</taxon>
        <taxon>Pseudomonadati</taxon>
        <taxon>Bacteroidota</taxon>
        <taxon>Flavobacteriia</taxon>
        <taxon>Flavobacteriales</taxon>
        <taxon>Flavobacteriaceae</taxon>
        <taxon>Paenimyroides</taxon>
    </lineage>
</organism>
<keyword evidence="3" id="KW-1185">Reference proteome</keyword>
<name>A0A3P1APN5_9FLAO</name>
<dbReference type="EMBL" id="RQTJ01000047">
    <property type="protein sequence ID" value="RRA89882.1"/>
    <property type="molecule type" value="Genomic_DNA"/>
</dbReference>
<dbReference type="Proteomes" id="UP000268372">
    <property type="component" value="Unassembled WGS sequence"/>
</dbReference>
<comment type="caution">
    <text evidence="2">The sequence shown here is derived from an EMBL/GenBank/DDBJ whole genome shotgun (WGS) entry which is preliminary data.</text>
</comment>